<dbReference type="EMBL" id="JAGYWB010000002">
    <property type="protein sequence ID" value="KAI0529505.1"/>
    <property type="molecule type" value="Genomic_DNA"/>
</dbReference>
<accession>A0A8T3CCP8</accession>
<comment type="caution">
    <text evidence="1">The sequence shown here is derived from an EMBL/GenBank/DDBJ whole genome shotgun (WGS) entry which is preliminary data.</text>
</comment>
<evidence type="ECO:0000313" key="1">
    <source>
        <dbReference type="EMBL" id="KAI0529505.1"/>
    </source>
</evidence>
<organism evidence="1 2">
    <name type="scientific">Dendrobium nobile</name>
    <name type="common">Orchid</name>
    <dbReference type="NCBI Taxonomy" id="94219"/>
    <lineage>
        <taxon>Eukaryota</taxon>
        <taxon>Viridiplantae</taxon>
        <taxon>Streptophyta</taxon>
        <taxon>Embryophyta</taxon>
        <taxon>Tracheophyta</taxon>
        <taxon>Spermatophyta</taxon>
        <taxon>Magnoliopsida</taxon>
        <taxon>Liliopsida</taxon>
        <taxon>Asparagales</taxon>
        <taxon>Orchidaceae</taxon>
        <taxon>Epidendroideae</taxon>
        <taxon>Malaxideae</taxon>
        <taxon>Dendrobiinae</taxon>
        <taxon>Dendrobium</taxon>
    </lineage>
</organism>
<dbReference type="Proteomes" id="UP000829196">
    <property type="component" value="Unassembled WGS sequence"/>
</dbReference>
<dbReference type="SUPFAM" id="SSF53756">
    <property type="entry name" value="UDP-Glycosyltransferase/glycogen phosphorylase"/>
    <property type="match status" value="1"/>
</dbReference>
<evidence type="ECO:0000313" key="2">
    <source>
        <dbReference type="Proteomes" id="UP000829196"/>
    </source>
</evidence>
<protein>
    <submittedName>
        <fullName evidence="1">Uncharacterized protein</fullName>
    </submittedName>
</protein>
<dbReference type="OrthoDB" id="5835829at2759"/>
<reference evidence="1" key="1">
    <citation type="journal article" date="2022" name="Front. Genet.">
        <title>Chromosome-Scale Assembly of the Dendrobium nobile Genome Provides Insights Into the Molecular Mechanism of the Biosynthesis of the Medicinal Active Ingredient of Dendrobium.</title>
        <authorList>
            <person name="Xu Q."/>
            <person name="Niu S.-C."/>
            <person name="Li K.-L."/>
            <person name="Zheng P.-J."/>
            <person name="Zhang X.-J."/>
            <person name="Jia Y."/>
            <person name="Liu Y."/>
            <person name="Niu Y.-X."/>
            <person name="Yu L.-H."/>
            <person name="Chen D.-F."/>
            <person name="Zhang G.-Q."/>
        </authorList>
    </citation>
    <scope>NUCLEOTIDE SEQUENCE</scope>
    <source>
        <tissue evidence="1">Leaf</tissue>
    </source>
</reference>
<sequence>MEEENGKIHIMMVPWLAMGHLLPVFELSKSLALIGLRISFFTTPSNIHRLPSIPKTLTPFLKFIPSSPSAINDENTS</sequence>
<gene>
    <name evidence="1" type="ORF">KFK09_002057</name>
</gene>
<dbReference type="AlphaFoldDB" id="A0A8T3CCP8"/>
<dbReference type="SMR" id="A0A8T3CCP8"/>
<name>A0A8T3CCP8_DENNO</name>
<proteinExistence type="predicted"/>
<keyword evidence="2" id="KW-1185">Reference proteome</keyword>
<dbReference type="Gene3D" id="3.40.50.2000">
    <property type="entry name" value="Glycogen Phosphorylase B"/>
    <property type="match status" value="1"/>
</dbReference>